<keyword evidence="2" id="KW-1185">Reference proteome</keyword>
<organism evidence="1 2">
    <name type="scientific">Colletotrichum truncatum</name>
    <name type="common">Anthracnose fungus</name>
    <name type="synonym">Colletotrichum capsici</name>
    <dbReference type="NCBI Taxonomy" id="5467"/>
    <lineage>
        <taxon>Eukaryota</taxon>
        <taxon>Fungi</taxon>
        <taxon>Dikarya</taxon>
        <taxon>Ascomycota</taxon>
        <taxon>Pezizomycotina</taxon>
        <taxon>Sordariomycetes</taxon>
        <taxon>Hypocreomycetidae</taxon>
        <taxon>Glomerellales</taxon>
        <taxon>Glomerellaceae</taxon>
        <taxon>Colletotrichum</taxon>
        <taxon>Colletotrichum truncatum species complex</taxon>
    </lineage>
</organism>
<dbReference type="EMBL" id="VUJX02000009">
    <property type="protein sequence ID" value="KAL0932038.1"/>
    <property type="molecule type" value="Genomic_DNA"/>
</dbReference>
<sequence>MPNTKSSDMADYQSRIIERIPATVPDAYRMILVETIENLVDNPGDPEDTTLRWRIQAAYHSNTEPQAHEVTAMALCFESGALEGELLDAQKRFYNTHLDLYQHLHEWTVRGLAHMRTVQNRRRNIATAAAVGEGSSSYATESTLLTGIKRKAPSDGDFLSNANPSKKSSTTPIDSLHVENENTPRLNQLARSQFRGLSEDLASPAAPDLKTTNFPKLSLLSDQVLTVDTPDSPRNNNTNHPASIAATMPAEYDTVTAPSLSHNETRKSKAELNARIDYLNTRAVDKLSHAETLRNEHSSLSDKRSLNEDPIEGLNSFVNASHNLSSRAMRYHDKAIRATGEATRLQADITNATMDELDKRISRLENVMVGLGHLARSLQNKS</sequence>
<protein>
    <submittedName>
        <fullName evidence="1">Uncharacterized protein</fullName>
    </submittedName>
</protein>
<evidence type="ECO:0000313" key="2">
    <source>
        <dbReference type="Proteomes" id="UP000805649"/>
    </source>
</evidence>
<comment type="caution">
    <text evidence="1">The sequence shown here is derived from an EMBL/GenBank/DDBJ whole genome shotgun (WGS) entry which is preliminary data.</text>
</comment>
<reference evidence="1 2" key="1">
    <citation type="journal article" date="2020" name="Phytopathology">
        <title>Genome Sequence Resources of Colletotrichum truncatum, C. plurivorum, C. musicola, and C. sojae: Four Species Pathogenic to Soybean (Glycine max).</title>
        <authorList>
            <person name="Rogerio F."/>
            <person name="Boufleur T.R."/>
            <person name="Ciampi-Guillardi M."/>
            <person name="Sukno S.A."/>
            <person name="Thon M.R."/>
            <person name="Massola Junior N.S."/>
            <person name="Baroncelli R."/>
        </authorList>
    </citation>
    <scope>NUCLEOTIDE SEQUENCE [LARGE SCALE GENOMIC DNA]</scope>
    <source>
        <strain evidence="1 2">CMES1059</strain>
    </source>
</reference>
<evidence type="ECO:0000313" key="1">
    <source>
        <dbReference type="EMBL" id="KAL0932038.1"/>
    </source>
</evidence>
<dbReference type="Proteomes" id="UP000805649">
    <property type="component" value="Unassembled WGS sequence"/>
</dbReference>
<accession>A0ACC3YJJ2</accession>
<gene>
    <name evidence="1" type="ORF">CTRU02_212991</name>
</gene>
<name>A0ACC3YJJ2_COLTU</name>
<proteinExistence type="predicted"/>